<comment type="caution">
    <text evidence="1">The sequence shown here is derived from an EMBL/GenBank/DDBJ whole genome shotgun (WGS) entry which is preliminary data.</text>
</comment>
<evidence type="ECO:0000313" key="1">
    <source>
        <dbReference type="EMBL" id="MBK1869359.1"/>
    </source>
</evidence>
<accession>A0ACC5R9K4</accession>
<name>A0ACC5R9K4_9HYPH</name>
<evidence type="ECO:0000313" key="2">
    <source>
        <dbReference type="Proteomes" id="UP000616151"/>
    </source>
</evidence>
<gene>
    <name evidence="1" type="ORF">JHL16_23565</name>
</gene>
<proteinExistence type="predicted"/>
<reference evidence="1" key="1">
    <citation type="submission" date="2021-01" db="EMBL/GenBank/DDBJ databases">
        <authorList>
            <person name="Sun Q."/>
        </authorList>
    </citation>
    <scope>NUCLEOTIDE SEQUENCE</scope>
    <source>
        <strain evidence="1">YIM B02566</strain>
    </source>
</reference>
<dbReference type="EMBL" id="JAENHL010000008">
    <property type="protein sequence ID" value="MBK1869359.1"/>
    <property type="molecule type" value="Genomic_DNA"/>
</dbReference>
<keyword evidence="2" id="KW-1185">Reference proteome</keyword>
<dbReference type="Proteomes" id="UP000616151">
    <property type="component" value="Unassembled WGS sequence"/>
</dbReference>
<organism evidence="1 2">
    <name type="scientific">Taklimakanibacter albus</name>
    <dbReference type="NCBI Taxonomy" id="2800327"/>
    <lineage>
        <taxon>Bacteria</taxon>
        <taxon>Pseudomonadati</taxon>
        <taxon>Pseudomonadota</taxon>
        <taxon>Alphaproteobacteria</taxon>
        <taxon>Hyphomicrobiales</taxon>
        <taxon>Aestuariivirgaceae</taxon>
        <taxon>Taklimakanibacter</taxon>
    </lineage>
</organism>
<sequence>MILLRRHLGFLAVLLLLFGSAPAFAGKGDRASGPSFGDMTSSIALFLDSPGRLELPLERIRPALKAHYVDNGGTIYWVGSGRMTPFIQRLVDAEDDGLNPDDYPIDTLIDLRDGIDANDPMSAARAELYFSAFFVAYAADLKTGRVIPQKVDPRLFRNRKTVDVLRILTDMSKNREPTRYLDVFEPKNPQYQALKKLLVQYRERVAQGGWGTVDPGVSLKPGMRDARVGSVRKLLAATGDYEWQASGEPDLYDEQLAIAVKRFQSRHGLEAKGLIGKQTIIAMNVPVEERVRQIMLNMERWRWMPEDLGEYHFLVNIASFELQRIKSNTIIDRMNTVVGAPATQTPEFSDELEYIEFNPTWTVPYSIATKEMLPRLRANPYAYAGDFEVFIGGKLASWGSIDWYSYGPGNFPFTFRQKPGPKNALGKVKFMMPNKHNIYLHDTPSKDKFLQTARAFSHGCIRLSRPVDLAYALVPDLKDWSKERMNTTWAGGKTTRAMIVDHIPVHLIYGTAFKGDAGMIEFRPDVYGRDRKLYNALFGRPTS</sequence>
<protein>
    <submittedName>
        <fullName evidence="1">L,D-transpeptidase family protein</fullName>
    </submittedName>
</protein>